<keyword evidence="18" id="KW-1185">Reference proteome</keyword>
<keyword evidence="5 12" id="KW-0378">Hydrolase</keyword>
<dbReference type="GO" id="GO:0006032">
    <property type="term" value="P:chitin catabolic process"/>
    <property type="evidence" value="ECO:0007669"/>
    <property type="project" value="UniProtKB-KW"/>
</dbReference>
<dbReference type="InterPro" id="IPR036779">
    <property type="entry name" value="LysM_dom_sf"/>
</dbReference>
<dbReference type="EMBL" id="LLXE01000569">
    <property type="protein sequence ID" value="KUM56033.1"/>
    <property type="molecule type" value="Genomic_DNA"/>
</dbReference>
<evidence type="ECO:0000256" key="8">
    <source>
        <dbReference type="ARBA" id="ARBA00023277"/>
    </source>
</evidence>
<feature type="domain" description="LysM" evidence="15">
    <location>
        <begin position="364"/>
        <end position="414"/>
    </location>
</feature>
<evidence type="ECO:0000256" key="5">
    <source>
        <dbReference type="ARBA" id="ARBA00022801"/>
    </source>
</evidence>
<evidence type="ECO:0000256" key="2">
    <source>
        <dbReference type="ARBA" id="ARBA00008682"/>
    </source>
</evidence>
<name>A0A117NKF8_PENFR</name>
<evidence type="ECO:0000313" key="18">
    <source>
        <dbReference type="Proteomes" id="UP000055045"/>
    </source>
</evidence>
<evidence type="ECO:0000313" key="17">
    <source>
        <dbReference type="EMBL" id="KUM56033.1"/>
    </source>
</evidence>
<evidence type="ECO:0000259" key="16">
    <source>
        <dbReference type="PROSITE" id="PS51910"/>
    </source>
</evidence>
<protein>
    <recommendedName>
        <fullName evidence="3">chitinase</fullName>
        <ecNumber evidence="3">3.2.1.14</ecNumber>
    </recommendedName>
</protein>
<comment type="similarity">
    <text evidence="2">Belongs to the glycosyl hydrolase 18 family. Chitinase class V subfamily.</text>
</comment>
<dbReference type="SMART" id="SM00270">
    <property type="entry name" value="ChtBD1"/>
    <property type="match status" value="1"/>
</dbReference>
<dbReference type="PROSITE" id="PS51910">
    <property type="entry name" value="GH18_2"/>
    <property type="match status" value="1"/>
</dbReference>
<dbReference type="Gene3D" id="3.20.20.80">
    <property type="entry name" value="Glycosidases"/>
    <property type="match status" value="1"/>
</dbReference>
<dbReference type="GO" id="GO:0008843">
    <property type="term" value="F:endochitinase activity"/>
    <property type="evidence" value="ECO:0007669"/>
    <property type="project" value="UniProtKB-EC"/>
</dbReference>
<dbReference type="InterPro" id="IPR017853">
    <property type="entry name" value="GH"/>
</dbReference>
<feature type="chain" id="PRO_5007152121" description="chitinase" evidence="13">
    <location>
        <begin position="27"/>
        <end position="1308"/>
    </location>
</feature>
<feature type="disulfide bond" evidence="11">
    <location>
        <begin position="455"/>
        <end position="467"/>
    </location>
</feature>
<feature type="domain" description="Chitin-binding type-1" evidence="14">
    <location>
        <begin position="427"/>
        <end position="500"/>
    </location>
</feature>
<dbReference type="PROSITE" id="PS00026">
    <property type="entry name" value="CHIT_BIND_I_1"/>
    <property type="match status" value="1"/>
</dbReference>
<evidence type="ECO:0000256" key="1">
    <source>
        <dbReference type="ARBA" id="ARBA00000822"/>
    </source>
</evidence>
<evidence type="ECO:0000256" key="9">
    <source>
        <dbReference type="ARBA" id="ARBA00023295"/>
    </source>
</evidence>
<keyword evidence="9 12" id="KW-0326">Glycosidase</keyword>
<feature type="domain" description="LysM" evidence="15">
    <location>
        <begin position="300"/>
        <end position="345"/>
    </location>
</feature>
<keyword evidence="11" id="KW-1015">Disulfide bond</keyword>
<dbReference type="InterPro" id="IPR053214">
    <property type="entry name" value="LysM12-like"/>
</dbReference>
<evidence type="ECO:0000259" key="14">
    <source>
        <dbReference type="PROSITE" id="PS50941"/>
    </source>
</evidence>
<keyword evidence="7" id="KW-0843">Virulence</keyword>
<evidence type="ECO:0000256" key="3">
    <source>
        <dbReference type="ARBA" id="ARBA00012729"/>
    </source>
</evidence>
<dbReference type="CDD" id="cd00035">
    <property type="entry name" value="ChtBD1"/>
    <property type="match status" value="1"/>
</dbReference>
<dbReference type="InterPro" id="IPR018371">
    <property type="entry name" value="Chitin-binding_1_CS"/>
</dbReference>
<keyword evidence="4 11" id="KW-0147">Chitin-binding</keyword>
<dbReference type="PANTHER" id="PTHR47700:SF2">
    <property type="entry name" value="CHITINASE"/>
    <property type="match status" value="1"/>
</dbReference>
<evidence type="ECO:0000256" key="11">
    <source>
        <dbReference type="PROSITE-ProRule" id="PRU00261"/>
    </source>
</evidence>
<dbReference type="InterPro" id="IPR001579">
    <property type="entry name" value="Glyco_hydro_18_chit_AS"/>
</dbReference>
<evidence type="ECO:0000256" key="12">
    <source>
        <dbReference type="RuleBase" id="RU000489"/>
    </source>
</evidence>
<feature type="signal peptide" evidence="13">
    <location>
        <begin position="1"/>
        <end position="26"/>
    </location>
</feature>
<dbReference type="Pfam" id="PF00704">
    <property type="entry name" value="Glyco_hydro_18"/>
    <property type="match status" value="1"/>
</dbReference>
<organism evidence="17 18">
    <name type="scientific">Penicillium freii</name>
    <dbReference type="NCBI Taxonomy" id="48697"/>
    <lineage>
        <taxon>Eukaryota</taxon>
        <taxon>Fungi</taxon>
        <taxon>Dikarya</taxon>
        <taxon>Ascomycota</taxon>
        <taxon>Pezizomycotina</taxon>
        <taxon>Eurotiomycetes</taxon>
        <taxon>Eurotiomycetidae</taxon>
        <taxon>Eurotiales</taxon>
        <taxon>Aspergillaceae</taxon>
        <taxon>Penicillium</taxon>
    </lineage>
</organism>
<feature type="disulfide bond" evidence="11">
    <location>
        <begin position="494"/>
        <end position="498"/>
    </location>
</feature>
<keyword evidence="8" id="KW-0119">Carbohydrate metabolism</keyword>
<dbReference type="SUPFAM" id="SSF51445">
    <property type="entry name" value="(Trans)glycosidases"/>
    <property type="match status" value="1"/>
</dbReference>
<dbReference type="CDD" id="cd02878">
    <property type="entry name" value="GH18_zymocin_alpha"/>
    <property type="match status" value="1"/>
</dbReference>
<dbReference type="CDD" id="cd00118">
    <property type="entry name" value="LysM"/>
    <property type="match status" value="1"/>
</dbReference>
<comment type="caution">
    <text evidence="17">The sequence shown here is derived from an EMBL/GenBank/DDBJ whole genome shotgun (WGS) entry which is preliminary data.</text>
</comment>
<keyword evidence="13" id="KW-0732">Signal</keyword>
<dbReference type="SMART" id="SM00257">
    <property type="entry name" value="LysM"/>
    <property type="match status" value="2"/>
</dbReference>
<dbReference type="PROSITE" id="PS51782">
    <property type="entry name" value="LYSM"/>
    <property type="match status" value="2"/>
</dbReference>
<dbReference type="InterPro" id="IPR001223">
    <property type="entry name" value="Glyco_hydro18_cat"/>
</dbReference>
<dbReference type="InterPro" id="IPR011583">
    <property type="entry name" value="Chitinase_II/V-like_cat"/>
</dbReference>
<dbReference type="SUPFAM" id="SSF57016">
    <property type="entry name" value="Plant lectins/antimicrobial peptides"/>
    <property type="match status" value="1"/>
</dbReference>
<dbReference type="Gene3D" id="3.30.60.10">
    <property type="entry name" value="Endochitinase-like"/>
    <property type="match status" value="1"/>
</dbReference>
<evidence type="ECO:0000256" key="6">
    <source>
        <dbReference type="ARBA" id="ARBA00023024"/>
    </source>
</evidence>
<dbReference type="Gene3D" id="3.10.350.10">
    <property type="entry name" value="LysM domain"/>
    <property type="match status" value="2"/>
</dbReference>
<sequence length="1308" mass="141627">MKTAIKAFVPFLSLNFLITLPSLTYASPNKSASSGALPAPGCPESCSVVGSNPSNWTWIVDQSYLSICEQPLLFDYHIHRDSSSNLVVRSCAVLEPFPEQSQTSSLQEMKWSNVNSNDSEVVEQSLVVSKSCGASQETSDVTVQVGPAGVIKDTKDSNTAIQNLASYMTNAASCGSTILLSKAGDSVAALYAGADVYQSDVGSYLLDFKKQFKAGSQTIQSCDSSSKRDNTIGVYIVNSLDDLEDIDHALQTWSKGGCLDSDGHDSIQSKTTMLGVSEVSKRSDISSSLEGFLAPRADCRTIEVKQGDGCASLATRCGISGDNFDKYNTGADFCKNLKVKQRVCCSAGSLPDIIPKKQSDGTCGTYTIQTNDNCAEIAAHFGVTQDDIYDLNEDTWGWAGCGMNDLKADQVICLSEGNTPMPSPLSNAVCGPQMPGTKAPSGDYTGWNLTKLNPCPLNACCSGWGFCGTTDEFCTESPAKTKAPGAFQSGKNGCISNCGTSIVNNNDPPDNFYHVAYFEVFNLKRQCLNMDVNEISDTSLTHVHFAFAGLTADFDVSFDNDEYKAQFEKFVKNDASYKKILSFGGWAESTSASTFQRYRDVVKSGNREKFAKNIKAFFEKYDGLDGIDFDWEYPGATDIPGVPAGSDSDDDNYLGFLKLMKSTIGDKSLSIALPASYWYLKTFPIAKMSDYVSYFIYMTYDLHGQWDYNNAYADVGCPSGDCLRSHVNKTETINSLAMITKAGVPASKVFVGVSSYGRSFGMVDPTCTGPMCKYGGAFDVSTAEAGSCTNTSGYISNAELNLIMQGVDSGASNYKGRTWYDKDSASDIMVYGTKGEITTWVAYMSDNTKKARIDWIKGLNFGGVTDWAIDLQELNLGVDPDSDEAQDLDLPALPTGCCRAQAVVWVLIKILPGILNNYQSAADNYDEYFKYYAEWVRKGIDNSLPLFMWGDGRKYMDCKWSSASDGSGDAACTEMHVPEGQPGQGEVSITYTVRDEDGFYKALQADYGIEKDWIVWKDIYADPENSLTCPPCPNHKGCKPCAGHGVTYHNWPVKAADDDIDAPNLKDIIDTAVPNITTLQDVILGSFIEMRIGAMDASDEDVATALSMPVFMIADTTEQMKNITKIGKEQEKADDEAKVSFILDIVSIVLMIIPFAGEAVDAIGGVANVARAAYVVGEAGNAALSVYDIVKNPSSAPFAILGLVMGADASVVGKASKTTFTKAAAFRNALTEDTLSSFSKEFRANDEIVQDIVKAYQKSNQKIKTYNSEDSLVVTHPTTNSPACGLSTAERTGSPVFHTLWSYVQDYV</sequence>
<feature type="domain" description="GH18" evidence="16">
    <location>
        <begin position="512"/>
        <end position="885"/>
    </location>
</feature>
<evidence type="ECO:0000256" key="4">
    <source>
        <dbReference type="ARBA" id="ARBA00022669"/>
    </source>
</evidence>
<comment type="catalytic activity">
    <reaction evidence="1">
        <text>Random endo-hydrolysis of N-acetyl-beta-D-glucosaminide (1-&gt;4)-beta-linkages in chitin and chitodextrins.</text>
        <dbReference type="EC" id="3.2.1.14"/>
    </reaction>
</comment>
<dbReference type="InterPro" id="IPR029070">
    <property type="entry name" value="Chitinase_insertion_sf"/>
</dbReference>
<dbReference type="PROSITE" id="PS01095">
    <property type="entry name" value="GH18_1"/>
    <property type="match status" value="1"/>
</dbReference>
<dbReference type="SUPFAM" id="SSF54556">
    <property type="entry name" value="Chitinase insertion domain"/>
    <property type="match status" value="1"/>
</dbReference>
<dbReference type="Pfam" id="PF00187">
    <property type="entry name" value="Chitin_bind_1"/>
    <property type="match status" value="1"/>
</dbReference>
<comment type="caution">
    <text evidence="11">Lacks conserved residue(s) required for the propagation of feature annotation.</text>
</comment>
<dbReference type="STRING" id="48697.A0A117NKF8"/>
<evidence type="ECO:0000256" key="13">
    <source>
        <dbReference type="SAM" id="SignalP"/>
    </source>
</evidence>
<keyword evidence="6" id="KW-0146">Chitin degradation</keyword>
<dbReference type="InterPro" id="IPR018392">
    <property type="entry name" value="LysM"/>
</dbReference>
<dbReference type="Proteomes" id="UP000055045">
    <property type="component" value="Unassembled WGS sequence"/>
</dbReference>
<dbReference type="SMART" id="SM00636">
    <property type="entry name" value="Glyco_18"/>
    <property type="match status" value="1"/>
</dbReference>
<dbReference type="Pfam" id="PF01476">
    <property type="entry name" value="LysM"/>
    <property type="match status" value="2"/>
</dbReference>
<evidence type="ECO:0000256" key="7">
    <source>
        <dbReference type="ARBA" id="ARBA00023026"/>
    </source>
</evidence>
<dbReference type="InterPro" id="IPR036861">
    <property type="entry name" value="Endochitinase-like_sf"/>
</dbReference>
<dbReference type="PANTHER" id="PTHR47700">
    <property type="entry name" value="V CHITINASE, PUTATIVE (AFU_ORTHOLOGUE AFUA_6G13720)-RELATED"/>
    <property type="match status" value="1"/>
</dbReference>
<feature type="disulfide bond" evidence="11">
    <location>
        <begin position="460"/>
        <end position="474"/>
    </location>
</feature>
<dbReference type="GO" id="GO:0008061">
    <property type="term" value="F:chitin binding"/>
    <property type="evidence" value="ECO:0007669"/>
    <property type="project" value="UniProtKB-UniRule"/>
</dbReference>
<evidence type="ECO:0000256" key="10">
    <source>
        <dbReference type="ARBA" id="ARBA00023326"/>
    </source>
</evidence>
<dbReference type="EC" id="3.2.1.14" evidence="3"/>
<accession>A0A117NKF8</accession>
<dbReference type="GO" id="GO:0000272">
    <property type="term" value="P:polysaccharide catabolic process"/>
    <property type="evidence" value="ECO:0007669"/>
    <property type="project" value="UniProtKB-KW"/>
</dbReference>
<dbReference type="SUPFAM" id="SSF54106">
    <property type="entry name" value="LysM domain"/>
    <property type="match status" value="1"/>
</dbReference>
<dbReference type="Gene3D" id="3.10.50.10">
    <property type="match status" value="1"/>
</dbReference>
<proteinExistence type="inferred from homology"/>
<dbReference type="InterPro" id="IPR001002">
    <property type="entry name" value="Chitin-bd_1"/>
</dbReference>
<keyword evidence="10" id="KW-0624">Polysaccharide degradation</keyword>
<gene>
    <name evidence="17" type="ORF">ACN42_g11193</name>
</gene>
<reference evidence="17 18" key="1">
    <citation type="submission" date="2015-10" db="EMBL/GenBank/DDBJ databases">
        <title>Genome sequencing of Penicillium freii.</title>
        <authorList>
            <person name="Nguyen H.D."/>
            <person name="Visagie C.M."/>
            <person name="Seifert K.A."/>
        </authorList>
    </citation>
    <scope>NUCLEOTIDE SEQUENCE [LARGE SCALE GENOMIC DNA]</scope>
    <source>
        <strain evidence="17 18">DAOM 242723</strain>
    </source>
</reference>
<evidence type="ECO:0000259" key="15">
    <source>
        <dbReference type="PROSITE" id="PS51782"/>
    </source>
</evidence>
<dbReference type="PROSITE" id="PS50941">
    <property type="entry name" value="CHIT_BIND_I_2"/>
    <property type="match status" value="1"/>
</dbReference>